<evidence type="ECO:0000313" key="2">
    <source>
        <dbReference type="Proteomes" id="UP000308600"/>
    </source>
</evidence>
<accession>A0ACD3ANB4</accession>
<dbReference type="Proteomes" id="UP000308600">
    <property type="component" value="Unassembled WGS sequence"/>
</dbReference>
<keyword evidence="1" id="KW-0808">Transferase</keyword>
<organism evidence="1 2">
    <name type="scientific">Pluteus cervinus</name>
    <dbReference type="NCBI Taxonomy" id="181527"/>
    <lineage>
        <taxon>Eukaryota</taxon>
        <taxon>Fungi</taxon>
        <taxon>Dikarya</taxon>
        <taxon>Basidiomycota</taxon>
        <taxon>Agaricomycotina</taxon>
        <taxon>Agaricomycetes</taxon>
        <taxon>Agaricomycetidae</taxon>
        <taxon>Agaricales</taxon>
        <taxon>Pluteineae</taxon>
        <taxon>Pluteaceae</taxon>
        <taxon>Pluteus</taxon>
    </lineage>
</organism>
<protein>
    <submittedName>
        <fullName evidence="1">PLP-dependent transferase</fullName>
    </submittedName>
</protein>
<gene>
    <name evidence="1" type="ORF">BDN72DRAFT_770946</name>
</gene>
<dbReference type="EMBL" id="ML208380">
    <property type="protein sequence ID" value="TFK67270.1"/>
    <property type="molecule type" value="Genomic_DNA"/>
</dbReference>
<proteinExistence type="predicted"/>
<name>A0ACD3ANB4_9AGAR</name>
<sequence length="440" mass="49755">MSLPEPSGNLYKTTPPEYGYPMLKYFGFDPEYVNLNHGSYGSLPRPVAEVVNQLAVEAEANPDRFHRFTYQPLLTESRAQIAKLIGAKTDECVLVHNASLGVNTVLRNIEWQEGDIIIDFNTTYGSVARTAESISDTHPHPTVSHFTVLFPTTHAEILQNWKAHLRSLPKTRSNGKSRRRVAIIDGIVSNPGVLLPWEEMVKICREEGVLSVIDAAHCIGQSVNINLAESQPDFWVSNCHKWLFSKRGCAVLYISERSQHLIKTPIPTSHAYVSVGKREANSLVQQFEWNGTIDFISWLTVPSALAFREWIGGEVKINAYCHDLALKGGKRLAEVMGTTVLDPEGDLTVNMVNVELPFPRNIEPTYEIDGKFKQKLLFDRNMYSAHFYHNGRWWTRCSAQVWNQIEDFEKIGKAWIEVCQETLAELGLDKNVSRGHHLLV</sequence>
<reference evidence="1 2" key="1">
    <citation type="journal article" date="2019" name="Nat. Ecol. Evol.">
        <title>Megaphylogeny resolves global patterns of mushroom evolution.</title>
        <authorList>
            <person name="Varga T."/>
            <person name="Krizsan K."/>
            <person name="Foldi C."/>
            <person name="Dima B."/>
            <person name="Sanchez-Garcia M."/>
            <person name="Sanchez-Ramirez S."/>
            <person name="Szollosi G.J."/>
            <person name="Szarkandi J.G."/>
            <person name="Papp V."/>
            <person name="Albert L."/>
            <person name="Andreopoulos W."/>
            <person name="Angelini C."/>
            <person name="Antonin V."/>
            <person name="Barry K.W."/>
            <person name="Bougher N.L."/>
            <person name="Buchanan P."/>
            <person name="Buyck B."/>
            <person name="Bense V."/>
            <person name="Catcheside P."/>
            <person name="Chovatia M."/>
            <person name="Cooper J."/>
            <person name="Damon W."/>
            <person name="Desjardin D."/>
            <person name="Finy P."/>
            <person name="Geml J."/>
            <person name="Haridas S."/>
            <person name="Hughes K."/>
            <person name="Justo A."/>
            <person name="Karasinski D."/>
            <person name="Kautmanova I."/>
            <person name="Kiss B."/>
            <person name="Kocsube S."/>
            <person name="Kotiranta H."/>
            <person name="LaButti K.M."/>
            <person name="Lechner B.E."/>
            <person name="Liimatainen K."/>
            <person name="Lipzen A."/>
            <person name="Lukacs Z."/>
            <person name="Mihaltcheva S."/>
            <person name="Morgado L.N."/>
            <person name="Niskanen T."/>
            <person name="Noordeloos M.E."/>
            <person name="Ohm R.A."/>
            <person name="Ortiz-Santana B."/>
            <person name="Ovrebo C."/>
            <person name="Racz N."/>
            <person name="Riley R."/>
            <person name="Savchenko A."/>
            <person name="Shiryaev A."/>
            <person name="Soop K."/>
            <person name="Spirin V."/>
            <person name="Szebenyi C."/>
            <person name="Tomsovsky M."/>
            <person name="Tulloss R.E."/>
            <person name="Uehling J."/>
            <person name="Grigoriev I.V."/>
            <person name="Vagvolgyi C."/>
            <person name="Papp T."/>
            <person name="Martin F.M."/>
            <person name="Miettinen O."/>
            <person name="Hibbett D.S."/>
            <person name="Nagy L.G."/>
        </authorList>
    </citation>
    <scope>NUCLEOTIDE SEQUENCE [LARGE SCALE GENOMIC DNA]</scope>
    <source>
        <strain evidence="1 2">NL-1719</strain>
    </source>
</reference>
<keyword evidence="2" id="KW-1185">Reference proteome</keyword>
<evidence type="ECO:0000313" key="1">
    <source>
        <dbReference type="EMBL" id="TFK67270.1"/>
    </source>
</evidence>